<organism evidence="1 2">
    <name type="scientific">Trema orientale</name>
    <name type="common">Charcoal tree</name>
    <name type="synonym">Celtis orientalis</name>
    <dbReference type="NCBI Taxonomy" id="63057"/>
    <lineage>
        <taxon>Eukaryota</taxon>
        <taxon>Viridiplantae</taxon>
        <taxon>Streptophyta</taxon>
        <taxon>Embryophyta</taxon>
        <taxon>Tracheophyta</taxon>
        <taxon>Spermatophyta</taxon>
        <taxon>Magnoliopsida</taxon>
        <taxon>eudicotyledons</taxon>
        <taxon>Gunneridae</taxon>
        <taxon>Pentapetalae</taxon>
        <taxon>rosids</taxon>
        <taxon>fabids</taxon>
        <taxon>Rosales</taxon>
        <taxon>Cannabaceae</taxon>
        <taxon>Trema</taxon>
    </lineage>
</organism>
<sequence length="137" mass="15123">MVTGGLDVSTRVPCETYEQANAPLIKGPINSIMGYNLSRSLSSVCKELSSCTGLWWVRMGPLQWSTKSLPLSSFFFASLDPCSTILTLLSMPCFARLEYSVEYLPLKVKLSHPHLPCSTNFVPLKCTAKKDEGQSEL</sequence>
<dbReference type="AlphaFoldDB" id="A0A2P5FV32"/>
<proteinExistence type="predicted"/>
<protein>
    <submittedName>
        <fullName evidence="1">Uncharacterized protein</fullName>
    </submittedName>
</protein>
<dbReference type="Proteomes" id="UP000237000">
    <property type="component" value="Unassembled WGS sequence"/>
</dbReference>
<dbReference type="EMBL" id="JXTC01000007">
    <property type="protein sequence ID" value="POO01653.1"/>
    <property type="molecule type" value="Genomic_DNA"/>
</dbReference>
<evidence type="ECO:0000313" key="2">
    <source>
        <dbReference type="Proteomes" id="UP000237000"/>
    </source>
</evidence>
<evidence type="ECO:0000313" key="1">
    <source>
        <dbReference type="EMBL" id="POO01653.1"/>
    </source>
</evidence>
<accession>A0A2P5FV32</accession>
<keyword evidence="2" id="KW-1185">Reference proteome</keyword>
<name>A0A2P5FV32_TREOI</name>
<dbReference type="OrthoDB" id="10341641at2759"/>
<dbReference type="InParanoid" id="A0A2P5FV32"/>
<gene>
    <name evidence="1" type="ORF">TorRG33x02_024300</name>
</gene>
<reference evidence="2" key="1">
    <citation type="submission" date="2016-06" db="EMBL/GenBank/DDBJ databases">
        <title>Parallel loss of symbiosis genes in relatives of nitrogen-fixing non-legume Parasponia.</title>
        <authorList>
            <person name="Van Velzen R."/>
            <person name="Holmer R."/>
            <person name="Bu F."/>
            <person name="Rutten L."/>
            <person name="Van Zeijl A."/>
            <person name="Liu W."/>
            <person name="Santuari L."/>
            <person name="Cao Q."/>
            <person name="Sharma T."/>
            <person name="Shen D."/>
            <person name="Roswanjaya Y."/>
            <person name="Wardhani T."/>
            <person name="Kalhor M.S."/>
            <person name="Jansen J."/>
            <person name="Van den Hoogen J."/>
            <person name="Gungor B."/>
            <person name="Hartog M."/>
            <person name="Hontelez J."/>
            <person name="Verver J."/>
            <person name="Yang W.-C."/>
            <person name="Schijlen E."/>
            <person name="Repin R."/>
            <person name="Schilthuizen M."/>
            <person name="Schranz E."/>
            <person name="Heidstra R."/>
            <person name="Miyata K."/>
            <person name="Fedorova E."/>
            <person name="Kohlen W."/>
            <person name="Bisseling T."/>
            <person name="Smit S."/>
            <person name="Geurts R."/>
        </authorList>
    </citation>
    <scope>NUCLEOTIDE SEQUENCE [LARGE SCALE GENOMIC DNA]</scope>
    <source>
        <strain evidence="2">cv. RG33-2</strain>
    </source>
</reference>
<comment type="caution">
    <text evidence="1">The sequence shown here is derived from an EMBL/GenBank/DDBJ whole genome shotgun (WGS) entry which is preliminary data.</text>
</comment>